<dbReference type="PROSITE" id="PS01208">
    <property type="entry name" value="VWFC_1"/>
    <property type="match status" value="1"/>
</dbReference>
<dbReference type="SMART" id="SM00216">
    <property type="entry name" value="VWD"/>
    <property type="match status" value="1"/>
</dbReference>
<keyword evidence="4 6" id="KW-1015">Disulfide bond</keyword>
<sequence>MRILCCEDTSHCAGSTSPTPTTSTSIESPAIVTTSLATSSGRPATVLPTRTPTSGFTPPSSPLTTPCFCRVFGHLFSPGDVVYNQTDKAGCVYYAICSPLCDIDRFQGPCPSPTPSLSPAVPPSPTTPPARTTAPPPSCSNANPPRQINETWTLDNCTVAVCEGDNRIVLLDPVPVDKISCENGMEPIKVYHEDRCSFHYECECICSGWGNSHYLTFDGIYYTFYDNCTYVLVREISPRAGNLSVAIDNHFCEVGRDRACPRALIINYREAEILLTSEIVAGKIANEVLFDKIEVSHGFSQDGVIVSGSGRTMVVEIPEIQASFSFNGLVFQIKLPYGLFGNNTEGQCGTCTNDQKDECRLPGGKISTTCSNMAPAWLIPDRNKERCQVPPTPAPGIEPTPTPPEPCEPAPVCRLILSEVFAECHHLVPPKAFYDTCVADSCHAADTLPCQSVELYASLCRGKGVCTQWRSLTGGQCEMACPPGKVYKPCGPARPPSCDNRHDSNPQAHLMEGCFCPEGQLLFNSQVDICLPRCLCNTSLCSSKPPRCGLGEEPQTVLLQGDCCPSFECKRRQCEHNGTLYGVGAKVTSVVPCHRCTCREEPDPRTHDFWWCEPETCHAACPQGFAYRVKAGSCCGRCVQTACRTKDGGWIQPNQTWVDTKVDNCTEYLCERVDDAFLLSPGRTGCPDVTRCQGRLQKVGCCYECRNDTELCQVRVKETVLTHDGCRTEAPVNVTFCEGTCHTSSIYSAEASAMERRCGCCQEEATRPRDVALLCPGGARVLFSYTHVERCGCRSACPPPSAATPRDGGDASA</sequence>
<dbReference type="PANTHER" id="PTHR11339:SF384">
    <property type="entry name" value="MUCIN-2"/>
    <property type="match status" value="1"/>
</dbReference>
<keyword evidence="3" id="KW-0677">Repeat</keyword>
<proteinExistence type="predicted"/>
<dbReference type="InterPro" id="IPR001846">
    <property type="entry name" value="VWF_type-D"/>
</dbReference>
<dbReference type="SUPFAM" id="SSF57567">
    <property type="entry name" value="Serine protease inhibitors"/>
    <property type="match status" value="1"/>
</dbReference>
<dbReference type="PANTHER" id="PTHR11339">
    <property type="entry name" value="EXTRACELLULAR MATRIX GLYCOPROTEIN RELATED"/>
    <property type="match status" value="1"/>
</dbReference>
<dbReference type="PROSITE" id="PS01225">
    <property type="entry name" value="CTCK_2"/>
    <property type="match status" value="1"/>
</dbReference>
<dbReference type="InterPro" id="IPR006208">
    <property type="entry name" value="Glyco_hormone_CN"/>
</dbReference>
<evidence type="ECO:0000256" key="2">
    <source>
        <dbReference type="ARBA" id="ARBA00022525"/>
    </source>
</evidence>
<dbReference type="PROSITE" id="PS01185">
    <property type="entry name" value="CTCK_1"/>
    <property type="match status" value="1"/>
</dbReference>
<organism evidence="11 12">
    <name type="scientific">Ornithorhynchus anatinus</name>
    <name type="common">Duckbill platypus</name>
    <dbReference type="NCBI Taxonomy" id="9258"/>
    <lineage>
        <taxon>Eukaryota</taxon>
        <taxon>Metazoa</taxon>
        <taxon>Chordata</taxon>
        <taxon>Craniata</taxon>
        <taxon>Vertebrata</taxon>
        <taxon>Euteleostomi</taxon>
        <taxon>Mammalia</taxon>
        <taxon>Monotremata</taxon>
        <taxon>Ornithorhynchidae</taxon>
        <taxon>Ornithorhynchus</taxon>
    </lineage>
</organism>
<dbReference type="InterPro" id="IPR006207">
    <property type="entry name" value="Cys_knot_C"/>
</dbReference>
<feature type="compositionally biased region" description="Low complexity" evidence="7">
    <location>
        <begin position="48"/>
        <end position="58"/>
    </location>
</feature>
<evidence type="ECO:0000259" key="9">
    <source>
        <dbReference type="PROSITE" id="PS50184"/>
    </source>
</evidence>
<feature type="disulfide bond" evidence="6">
    <location>
        <begin position="741"/>
        <end position="793"/>
    </location>
</feature>
<feature type="disulfide bond" evidence="6">
    <location>
        <begin position="726"/>
        <end position="775"/>
    </location>
</feature>
<dbReference type="InterPro" id="IPR036084">
    <property type="entry name" value="Ser_inhib-like_sf"/>
</dbReference>
<dbReference type="GO" id="GO:0005576">
    <property type="term" value="C:extracellular region"/>
    <property type="evidence" value="ECO:0007669"/>
    <property type="project" value="UniProtKB-SubCell"/>
</dbReference>
<dbReference type="PROSITE" id="PS50184">
    <property type="entry name" value="VWFC_2"/>
    <property type="match status" value="1"/>
</dbReference>
<evidence type="ECO:0000259" key="10">
    <source>
        <dbReference type="PROSITE" id="PS51233"/>
    </source>
</evidence>
<dbReference type="Pfam" id="PF08742">
    <property type="entry name" value="C8"/>
    <property type="match status" value="1"/>
</dbReference>
<dbReference type="Gene3D" id="2.10.25.10">
    <property type="entry name" value="Laminin"/>
    <property type="match status" value="1"/>
</dbReference>
<dbReference type="InterPro" id="IPR014853">
    <property type="entry name" value="VWF/SSPO/ZAN-like_Cys-rich_dom"/>
</dbReference>
<dbReference type="OMA" id="CENGKHI"/>
<evidence type="ECO:0000259" key="8">
    <source>
        <dbReference type="PROSITE" id="PS01225"/>
    </source>
</evidence>
<dbReference type="GeneTree" id="ENSGT00940000162219"/>
<evidence type="ECO:0000313" key="12">
    <source>
        <dbReference type="Proteomes" id="UP000002279"/>
    </source>
</evidence>
<dbReference type="SMART" id="SM00214">
    <property type="entry name" value="VWC"/>
    <property type="match status" value="1"/>
</dbReference>
<evidence type="ECO:0000256" key="7">
    <source>
        <dbReference type="SAM" id="MobiDB-lite"/>
    </source>
</evidence>
<feature type="domain" description="CTCK" evidence="8">
    <location>
        <begin position="705"/>
        <end position="798"/>
    </location>
</feature>
<dbReference type="SMART" id="SM00041">
    <property type="entry name" value="CT"/>
    <property type="match status" value="1"/>
</dbReference>
<accession>A0A6I8NZ05</accession>
<dbReference type="Bgee" id="ENSOANG00000043756">
    <property type="expression patterns" value="Expressed in testis"/>
</dbReference>
<feature type="domain" description="VWFD" evidence="10">
    <location>
        <begin position="204"/>
        <end position="388"/>
    </location>
</feature>
<dbReference type="Proteomes" id="UP000002279">
    <property type="component" value="Chromosome 3"/>
</dbReference>
<evidence type="ECO:0000256" key="6">
    <source>
        <dbReference type="PROSITE-ProRule" id="PRU00039"/>
    </source>
</evidence>
<evidence type="ECO:0008006" key="13">
    <source>
        <dbReference type="Google" id="ProtNLM"/>
    </source>
</evidence>
<comment type="subcellular location">
    <subcellularLocation>
        <location evidence="1">Secreted</location>
    </subcellularLocation>
</comment>
<feature type="compositionally biased region" description="Pro residues" evidence="7">
    <location>
        <begin position="112"/>
        <end position="138"/>
    </location>
</feature>
<dbReference type="Ensembl" id="ENSOANT00000047017.1">
    <property type="protein sequence ID" value="ENSOANP00000046658.1"/>
    <property type="gene ID" value="ENSOANG00000043756.1"/>
</dbReference>
<keyword evidence="2" id="KW-0964">Secreted</keyword>
<dbReference type="InterPro" id="IPR001007">
    <property type="entry name" value="VWF_dom"/>
</dbReference>
<dbReference type="Pfam" id="PF00094">
    <property type="entry name" value="VWD"/>
    <property type="match status" value="1"/>
</dbReference>
<name>A0A6I8NZ05_ORNAN</name>
<reference evidence="11 12" key="1">
    <citation type="journal article" date="2008" name="Nature">
        <title>Genome analysis of the platypus reveals unique signatures of evolution.</title>
        <authorList>
            <person name="Warren W.C."/>
            <person name="Hillier L.W."/>
            <person name="Marshall Graves J.A."/>
            <person name="Birney E."/>
            <person name="Ponting C.P."/>
            <person name="Grutzner F."/>
            <person name="Belov K."/>
            <person name="Miller W."/>
            <person name="Clarke L."/>
            <person name="Chinwalla A.T."/>
            <person name="Yang S.P."/>
            <person name="Heger A."/>
            <person name="Locke D.P."/>
            <person name="Miethke P."/>
            <person name="Waters P.D."/>
            <person name="Veyrunes F."/>
            <person name="Fulton L."/>
            <person name="Fulton B."/>
            <person name="Graves T."/>
            <person name="Wallis J."/>
            <person name="Puente X.S."/>
            <person name="Lopez-Otin C."/>
            <person name="Ordonez G.R."/>
            <person name="Eichler E.E."/>
            <person name="Chen L."/>
            <person name="Cheng Z."/>
            <person name="Deakin J.E."/>
            <person name="Alsop A."/>
            <person name="Thompson K."/>
            <person name="Kirby P."/>
            <person name="Papenfuss A.T."/>
            <person name="Wakefield M.J."/>
            <person name="Olender T."/>
            <person name="Lancet D."/>
            <person name="Huttley G.A."/>
            <person name="Smit A.F."/>
            <person name="Pask A."/>
            <person name="Temple-Smith P."/>
            <person name="Batzer M.A."/>
            <person name="Walker J.A."/>
            <person name="Konkel M.K."/>
            <person name="Harris R.S."/>
            <person name="Whittington C.M."/>
            <person name="Wong E.S."/>
            <person name="Gemmell N.J."/>
            <person name="Buschiazzo E."/>
            <person name="Vargas Jentzsch I.M."/>
            <person name="Merkel A."/>
            <person name="Schmitz J."/>
            <person name="Zemann A."/>
            <person name="Churakov G."/>
            <person name="Kriegs J.O."/>
            <person name="Brosius J."/>
            <person name="Murchison E.P."/>
            <person name="Sachidanandam R."/>
            <person name="Smith C."/>
            <person name="Hannon G.J."/>
            <person name="Tsend-Ayush E."/>
            <person name="McMillan D."/>
            <person name="Attenborough R."/>
            <person name="Rens W."/>
            <person name="Ferguson-Smith M."/>
            <person name="Lefevre C.M."/>
            <person name="Sharp J.A."/>
            <person name="Nicholas K.R."/>
            <person name="Ray D.A."/>
            <person name="Kube M."/>
            <person name="Reinhardt R."/>
            <person name="Pringle T.H."/>
            <person name="Taylor J."/>
            <person name="Jones R.C."/>
            <person name="Nixon B."/>
            <person name="Dacheux J.L."/>
            <person name="Niwa H."/>
            <person name="Sekita Y."/>
            <person name="Huang X."/>
            <person name="Stark A."/>
            <person name="Kheradpour P."/>
            <person name="Kellis M."/>
            <person name="Flicek P."/>
            <person name="Chen Y."/>
            <person name="Webber C."/>
            <person name="Hardison R."/>
            <person name="Nelson J."/>
            <person name="Hallsworth-Pepin K."/>
            <person name="Delehaunty K."/>
            <person name="Markovic C."/>
            <person name="Minx P."/>
            <person name="Feng Y."/>
            <person name="Kremitzki C."/>
            <person name="Mitreva M."/>
            <person name="Glasscock J."/>
            <person name="Wylie T."/>
            <person name="Wohldmann P."/>
            <person name="Thiru P."/>
            <person name="Nhan M.N."/>
            <person name="Pohl C.S."/>
            <person name="Smith S.M."/>
            <person name="Hou S."/>
            <person name="Nefedov M."/>
            <person name="de Jong P.J."/>
            <person name="Renfree M.B."/>
            <person name="Mardis E.R."/>
            <person name="Wilson R.K."/>
        </authorList>
    </citation>
    <scope>NUCLEOTIDE SEQUENCE [LARGE SCALE GENOMIC DNA]</scope>
    <source>
        <strain evidence="11 12">Glennie</strain>
    </source>
</reference>
<keyword evidence="5" id="KW-0325">Glycoprotein</keyword>
<reference evidence="11" key="3">
    <citation type="submission" date="2025-09" db="UniProtKB">
        <authorList>
            <consortium name="Ensembl"/>
        </authorList>
    </citation>
    <scope>IDENTIFICATION</scope>
    <source>
        <strain evidence="11">Glennie</strain>
    </source>
</reference>
<dbReference type="AlphaFoldDB" id="A0A6I8NZ05"/>
<feature type="domain" description="VWFC" evidence="9">
    <location>
        <begin position="572"/>
        <end position="639"/>
    </location>
</feature>
<evidence type="ECO:0000313" key="11">
    <source>
        <dbReference type="Ensembl" id="ENSOANP00000046658.1"/>
    </source>
</evidence>
<evidence type="ECO:0000256" key="5">
    <source>
        <dbReference type="ARBA" id="ARBA00023180"/>
    </source>
</evidence>
<dbReference type="InterPro" id="IPR050780">
    <property type="entry name" value="Mucin_vWF_Thrombospondin_sf"/>
</dbReference>
<dbReference type="CDD" id="cd19941">
    <property type="entry name" value="TIL"/>
    <property type="match status" value="1"/>
</dbReference>
<evidence type="ECO:0000256" key="1">
    <source>
        <dbReference type="ARBA" id="ARBA00004613"/>
    </source>
</evidence>
<dbReference type="SUPFAM" id="SSF57603">
    <property type="entry name" value="FnI-like domain"/>
    <property type="match status" value="1"/>
</dbReference>
<keyword evidence="12" id="KW-1185">Reference proteome</keyword>
<feature type="region of interest" description="Disordered" evidence="7">
    <location>
        <begin position="38"/>
        <end position="58"/>
    </location>
</feature>
<dbReference type="SMART" id="SM00832">
    <property type="entry name" value="C8"/>
    <property type="match status" value="1"/>
</dbReference>
<feature type="region of interest" description="Disordered" evidence="7">
    <location>
        <begin position="112"/>
        <end position="143"/>
    </location>
</feature>
<dbReference type="PROSITE" id="PS51233">
    <property type="entry name" value="VWFD"/>
    <property type="match status" value="1"/>
</dbReference>
<comment type="caution">
    <text evidence="6">Lacks conserved residue(s) required for the propagation of feature annotation.</text>
</comment>
<reference evidence="11" key="2">
    <citation type="submission" date="2025-08" db="UniProtKB">
        <authorList>
            <consortium name="Ensembl"/>
        </authorList>
    </citation>
    <scope>IDENTIFICATION</scope>
    <source>
        <strain evidence="11">Glennie</strain>
    </source>
</reference>
<protein>
    <recommendedName>
        <fullName evidence="13">Mucin 2, oligomeric mucus/gel-forming</fullName>
    </recommendedName>
</protein>
<dbReference type="InParanoid" id="A0A6I8NZ05"/>
<evidence type="ECO:0000256" key="4">
    <source>
        <dbReference type="ARBA" id="ARBA00023157"/>
    </source>
</evidence>
<evidence type="ECO:0000256" key="3">
    <source>
        <dbReference type="ARBA" id="ARBA00022737"/>
    </source>
</evidence>
<dbReference type="Pfam" id="PF00007">
    <property type="entry name" value="Cys_knot"/>
    <property type="match status" value="1"/>
</dbReference>
<feature type="disulfide bond" evidence="6">
    <location>
        <begin position="737"/>
        <end position="791"/>
    </location>
</feature>